<dbReference type="InterPro" id="IPR050130">
    <property type="entry name" value="ClpA_ClpB"/>
</dbReference>
<evidence type="ECO:0000256" key="1">
    <source>
        <dbReference type="ARBA" id="ARBA00022741"/>
    </source>
</evidence>
<dbReference type="CDD" id="cd19499">
    <property type="entry name" value="RecA-like_ClpB_Hsp104-like"/>
    <property type="match status" value="1"/>
</dbReference>
<evidence type="ECO:0000256" key="3">
    <source>
        <dbReference type="ARBA" id="ARBA00023186"/>
    </source>
</evidence>
<dbReference type="InterPro" id="IPR019489">
    <property type="entry name" value="Clp_ATPase_C"/>
</dbReference>
<proteinExistence type="predicted"/>
<dbReference type="SMART" id="SM00382">
    <property type="entry name" value="AAA"/>
    <property type="match status" value="1"/>
</dbReference>
<feature type="compositionally biased region" description="Low complexity" evidence="4">
    <location>
        <begin position="130"/>
        <end position="140"/>
    </location>
</feature>
<accession>A0A1C4UAU7</accession>
<evidence type="ECO:0000259" key="6">
    <source>
        <dbReference type="SMART" id="SM01086"/>
    </source>
</evidence>
<evidence type="ECO:0000313" key="7">
    <source>
        <dbReference type="EMBL" id="SCE68823.1"/>
    </source>
</evidence>
<dbReference type="GO" id="GO:0005524">
    <property type="term" value="F:ATP binding"/>
    <property type="evidence" value="ECO:0007669"/>
    <property type="project" value="UniProtKB-KW"/>
</dbReference>
<evidence type="ECO:0000256" key="2">
    <source>
        <dbReference type="ARBA" id="ARBA00022840"/>
    </source>
</evidence>
<dbReference type="PANTHER" id="PTHR11638">
    <property type="entry name" value="ATP-DEPENDENT CLP PROTEASE"/>
    <property type="match status" value="1"/>
</dbReference>
<organism evidence="7 8">
    <name type="scientific">Micromonospora purpureochromogenes</name>
    <dbReference type="NCBI Taxonomy" id="47872"/>
    <lineage>
        <taxon>Bacteria</taxon>
        <taxon>Bacillati</taxon>
        <taxon>Actinomycetota</taxon>
        <taxon>Actinomycetes</taxon>
        <taxon>Micromonosporales</taxon>
        <taxon>Micromonosporaceae</taxon>
        <taxon>Micromonospora</taxon>
    </lineage>
</organism>
<dbReference type="RefSeq" id="WP_088959379.1">
    <property type="nucleotide sequence ID" value="NZ_LT607410.1"/>
</dbReference>
<dbReference type="GO" id="GO:0034605">
    <property type="term" value="P:cellular response to heat"/>
    <property type="evidence" value="ECO:0007669"/>
    <property type="project" value="TreeGrafter"/>
</dbReference>
<dbReference type="GO" id="GO:0016887">
    <property type="term" value="F:ATP hydrolysis activity"/>
    <property type="evidence" value="ECO:0007669"/>
    <property type="project" value="InterPro"/>
</dbReference>
<keyword evidence="1" id="KW-0547">Nucleotide-binding</keyword>
<dbReference type="InterPro" id="IPR027417">
    <property type="entry name" value="P-loop_NTPase"/>
</dbReference>
<sequence length="649" mass="71613">MSIPSEFLPGFPSFAQELAGTLAVHSQYVLYGNVRDLYLVPETRRRTPDGVRPVPLLEVLWQALRPSGYRCLIVSDQVDGVTVYPPDDRNARAVAEQILGRRMLGRKQTLERLRTCMARVAGASDPPPIDADAIPAAQQPEDTPAADPSGTRAALVIDYAARIPRSQAGLEGVERDFFLFAQKLAATAETHLGGPPDRPTDLYNPIIWLSEGERDLPAWLTVGMERVRTIAVSNCGLADRIKAARYFAPIITGSPHPPAVTDPGVVRFAQRTDDMTLHSMREIARLGADRKIPFARIDEAIQIYRIGVDENPWRQETVREQIIRGEREVPGQIFGQEAAVVKAFDILKRAALGLSGAQATSSAKRPRGVLFLAGPTGVGKTELAKQLATMLFGDPEAYLRFDMSEFATSHSADRLTGAPPGYIGYEAGGELTGAIRRKPFSVVLFDEFDKADRQIFDKFLQILDDGRLTDGQGVTTYFTECMLIFTSNLGIFRDDPQTGEKIQLVHPGIGYEELERTIKAAIKDTFTRKLGRPELLNRFGDNIVVFDFINEPTALSILNRQLQNVQDRLAREHDVELDLAPAARQRLEGWCTAAETLTNGGRGIGNEVESKLINPLARYLFDAGVRSGKVRIDDIVANDGVVTLYARHD</sequence>
<dbReference type="InterPro" id="IPR003593">
    <property type="entry name" value="AAA+_ATPase"/>
</dbReference>
<evidence type="ECO:0000256" key="4">
    <source>
        <dbReference type="SAM" id="MobiDB-lite"/>
    </source>
</evidence>
<evidence type="ECO:0000259" key="5">
    <source>
        <dbReference type="SMART" id="SM00382"/>
    </source>
</evidence>
<dbReference type="SMART" id="SM01086">
    <property type="entry name" value="ClpB_D2-small"/>
    <property type="match status" value="1"/>
</dbReference>
<dbReference type="AlphaFoldDB" id="A0A1C4UAU7"/>
<name>A0A1C4UAU7_9ACTN</name>
<keyword evidence="2" id="KW-0067">ATP-binding</keyword>
<protein>
    <submittedName>
        <fullName evidence="7">C-terminal, D2-small domain-containing protein, of ClpB protein</fullName>
    </submittedName>
</protein>
<dbReference type="Gene3D" id="3.40.50.300">
    <property type="entry name" value="P-loop containing nucleotide triphosphate hydrolases"/>
    <property type="match status" value="1"/>
</dbReference>
<dbReference type="InterPro" id="IPR001270">
    <property type="entry name" value="ClpA/B"/>
</dbReference>
<dbReference type="Pfam" id="PF07724">
    <property type="entry name" value="AAA_2"/>
    <property type="match status" value="1"/>
</dbReference>
<dbReference type="Gene3D" id="1.10.8.60">
    <property type="match status" value="1"/>
</dbReference>
<dbReference type="GO" id="GO:0005737">
    <property type="term" value="C:cytoplasm"/>
    <property type="evidence" value="ECO:0007669"/>
    <property type="project" value="TreeGrafter"/>
</dbReference>
<reference evidence="7 8" key="1">
    <citation type="submission" date="2016-06" db="EMBL/GenBank/DDBJ databases">
        <authorList>
            <person name="Kjaerup R.B."/>
            <person name="Dalgaard T.S."/>
            <person name="Juul-Madsen H.R."/>
        </authorList>
    </citation>
    <scope>NUCLEOTIDE SEQUENCE [LARGE SCALE GENOMIC DNA]</scope>
    <source>
        <strain evidence="7 8">DSM 43821</strain>
    </source>
</reference>
<keyword evidence="3" id="KW-0143">Chaperone</keyword>
<feature type="region of interest" description="Disordered" evidence="4">
    <location>
        <begin position="121"/>
        <end position="149"/>
    </location>
</feature>
<dbReference type="InterPro" id="IPR003959">
    <property type="entry name" value="ATPase_AAA_core"/>
</dbReference>
<gene>
    <name evidence="7" type="ORF">GA0074696_0238</name>
</gene>
<feature type="domain" description="Clp ATPase C-terminal" evidence="6">
    <location>
        <begin position="549"/>
        <end position="642"/>
    </location>
</feature>
<dbReference type="PANTHER" id="PTHR11638:SF18">
    <property type="entry name" value="HEAT SHOCK PROTEIN 104"/>
    <property type="match status" value="1"/>
</dbReference>
<dbReference type="SUPFAM" id="SSF52540">
    <property type="entry name" value="P-loop containing nucleoside triphosphate hydrolases"/>
    <property type="match status" value="1"/>
</dbReference>
<dbReference type="Proteomes" id="UP000198228">
    <property type="component" value="Chromosome I"/>
</dbReference>
<evidence type="ECO:0000313" key="8">
    <source>
        <dbReference type="Proteomes" id="UP000198228"/>
    </source>
</evidence>
<feature type="domain" description="AAA+ ATPase" evidence="5">
    <location>
        <begin position="366"/>
        <end position="508"/>
    </location>
</feature>
<dbReference type="EMBL" id="LT607410">
    <property type="protein sequence ID" value="SCE68823.1"/>
    <property type="molecule type" value="Genomic_DNA"/>
</dbReference>
<dbReference type="PRINTS" id="PR00300">
    <property type="entry name" value="CLPPROTEASEA"/>
</dbReference>